<dbReference type="OrthoDB" id="2567489at2759"/>
<feature type="transmembrane region" description="Helical" evidence="1">
    <location>
        <begin position="287"/>
        <end position="306"/>
    </location>
</feature>
<accession>A0A854Q6D8</accession>
<sequence length="425" mass="48714">MEVRGLVDPLVNWVKEGSDGDWSPSHPTDAQRESILFLCGAFLFILIFWQGKIAYWYTTKRMRNKKTGVIKKVRVWKSVPIPILWPFKILTVLYHELSHAVVGMLTIWWREVMYGKPAQRGRIEFIMVDKYEGGLTQFGGDTKPNYALTLPAGYVGSCLIGCWFLFSGFNAKWSKYGALSLLCVTAIASIVCAFVKVKYATIHHWHRVCAWGFRWIFCNKEKARERMDNHFAATRARNEKANYYHDDNEEDGGPTEHDLHVSQDIIIGCSLLVGILLWAAWNWDDSIYLRFVMLGMGLLSALYAVWDIALDGIKYAEVAESDATLMAEIYNHTIQEYNRLHPHHPKRERGARFYAFIWLFAKVIVMIAVLIGAYFSFRETITQQAIESREFLPAQFHYGPADLREDSKGVSDAVSNTVSGWIDGK</sequence>
<gene>
    <name evidence="2" type="ORF">C361_06316</name>
</gene>
<feature type="transmembrane region" description="Helical" evidence="1">
    <location>
        <begin position="178"/>
        <end position="197"/>
    </location>
</feature>
<organism evidence="2 3">
    <name type="scientific">Cryptococcus neoformans Tu259-1</name>
    <dbReference type="NCBI Taxonomy" id="1230072"/>
    <lineage>
        <taxon>Eukaryota</taxon>
        <taxon>Fungi</taxon>
        <taxon>Dikarya</taxon>
        <taxon>Basidiomycota</taxon>
        <taxon>Agaricomycotina</taxon>
        <taxon>Tremellomycetes</taxon>
        <taxon>Tremellales</taxon>
        <taxon>Cryptococcaceae</taxon>
        <taxon>Cryptococcus</taxon>
        <taxon>Cryptococcus neoformans species complex</taxon>
    </lineage>
</organism>
<reference evidence="2 3" key="1">
    <citation type="submission" date="2017-06" db="EMBL/GenBank/DDBJ databases">
        <title>Global population genomics of the pathogenic fungus Cryptococcus neoformans var. grubii.</title>
        <authorList>
            <person name="Cuomo C."/>
            <person name="Litvintseva A."/>
            <person name="Chen Y."/>
            <person name="Young S."/>
            <person name="Zeng Q."/>
            <person name="Chapman S."/>
            <person name="Gujja S."/>
            <person name="Saif S."/>
            <person name="Birren B."/>
        </authorList>
    </citation>
    <scope>NUCLEOTIDE SEQUENCE [LARGE SCALE GENOMIC DNA]</scope>
    <source>
        <strain evidence="2 3">Tu259-1</strain>
    </source>
</reference>
<evidence type="ECO:0000256" key="1">
    <source>
        <dbReference type="SAM" id="Phobius"/>
    </source>
</evidence>
<evidence type="ECO:0008006" key="4">
    <source>
        <dbReference type="Google" id="ProtNLM"/>
    </source>
</evidence>
<comment type="caution">
    <text evidence="2">The sequence shown here is derived from an EMBL/GenBank/DDBJ whole genome shotgun (WGS) entry which is preliminary data.</text>
</comment>
<dbReference type="PANTHER" id="PTHR33979:SF2">
    <property type="entry name" value="PEPTIDASE M50B-LIKE-DOMAIN-CONTAINING PROTEIN"/>
    <property type="match status" value="1"/>
</dbReference>
<feature type="transmembrane region" description="Helical" evidence="1">
    <location>
        <begin position="353"/>
        <end position="377"/>
    </location>
</feature>
<proteinExistence type="predicted"/>
<evidence type="ECO:0000313" key="2">
    <source>
        <dbReference type="EMBL" id="OXG13125.1"/>
    </source>
</evidence>
<dbReference type="Pfam" id="PF13398">
    <property type="entry name" value="Peptidase_M50B"/>
    <property type="match status" value="1"/>
</dbReference>
<dbReference type="EMBL" id="AMKT01000083">
    <property type="protein sequence ID" value="OXG13125.1"/>
    <property type="molecule type" value="Genomic_DNA"/>
</dbReference>
<keyword evidence="1" id="KW-0472">Membrane</keyword>
<evidence type="ECO:0000313" key="3">
    <source>
        <dbReference type="Proteomes" id="UP000199727"/>
    </source>
</evidence>
<dbReference type="InterPro" id="IPR049500">
    <property type="entry name" value="Peptidase_M50B-like"/>
</dbReference>
<protein>
    <recommendedName>
        <fullName evidence="4">Peptidase M50B-like-domain-containing protein</fullName>
    </recommendedName>
</protein>
<feature type="transmembrane region" description="Helical" evidence="1">
    <location>
        <begin position="265"/>
        <end position="281"/>
    </location>
</feature>
<keyword evidence="1" id="KW-1133">Transmembrane helix</keyword>
<dbReference type="Proteomes" id="UP000199727">
    <property type="component" value="Unassembled WGS sequence"/>
</dbReference>
<feature type="transmembrane region" description="Helical" evidence="1">
    <location>
        <begin position="35"/>
        <end position="57"/>
    </location>
</feature>
<dbReference type="AlphaFoldDB" id="A0A854Q6D8"/>
<feature type="transmembrane region" description="Helical" evidence="1">
    <location>
        <begin position="146"/>
        <end position="166"/>
    </location>
</feature>
<dbReference type="PANTHER" id="PTHR33979">
    <property type="entry name" value="OS02G0221600 PROTEIN"/>
    <property type="match status" value="1"/>
</dbReference>
<name>A0A854Q6D8_CRYNE</name>
<keyword evidence="1" id="KW-0812">Transmembrane</keyword>